<reference evidence="2" key="1">
    <citation type="submission" date="2016-10" db="EMBL/GenBank/DDBJ databases">
        <authorList>
            <person name="Varghese N."/>
            <person name="Submissions S."/>
        </authorList>
    </citation>
    <scope>NUCLEOTIDE SEQUENCE [LARGE SCALE GENOMIC DNA]</scope>
    <source>
        <strain evidence="2">CGMCC 1.10789</strain>
    </source>
</reference>
<proteinExistence type="predicted"/>
<dbReference type="RefSeq" id="WP_106176401.1">
    <property type="nucleotide sequence ID" value="NZ_FNFV01000016.1"/>
</dbReference>
<sequence length="262" mass="27751">MEQDLTLAQALLPALTRTTATAFADQKALLLAQEGRVSVHYAPFDHIVRSARLVVVGITPGMTQAVNAVNAAVAARDAGLPIEVALEKAKMTASFSGGATRSNLVAMLDAIGVARHFGLASTAELFRPGAGDVHFTSALRYPVFVDGKNYNGAPDMLKTPVLRRMVETWLAEEARLLPNALWLPLGPKAEAAVTHLVQAGLLRNSHVLAGMPHPSGANAERVAIFLGRKRPEEASPMTRPGPLLEAFARLSDQIASLEGNAA</sequence>
<organism evidence="1 2">
    <name type="scientific">Meinhardsimonia xiamenensis</name>
    <dbReference type="NCBI Taxonomy" id="990712"/>
    <lineage>
        <taxon>Bacteria</taxon>
        <taxon>Pseudomonadati</taxon>
        <taxon>Pseudomonadota</taxon>
        <taxon>Alphaproteobacteria</taxon>
        <taxon>Rhodobacterales</taxon>
        <taxon>Paracoccaceae</taxon>
        <taxon>Meinhardsimonia</taxon>
    </lineage>
</organism>
<evidence type="ECO:0000313" key="2">
    <source>
        <dbReference type="Proteomes" id="UP000199328"/>
    </source>
</evidence>
<keyword evidence="2" id="KW-1185">Reference proteome</keyword>
<protein>
    <submittedName>
        <fullName evidence="1">Uracil DNA glycosylase superfamily protein</fullName>
    </submittedName>
</protein>
<dbReference type="AlphaFoldDB" id="A0A1G9HK49"/>
<dbReference type="STRING" id="990712.SAMN05216257_11610"/>
<gene>
    <name evidence="1" type="ORF">SAMN05216257_11610</name>
</gene>
<dbReference type="Proteomes" id="UP000199328">
    <property type="component" value="Unassembled WGS sequence"/>
</dbReference>
<dbReference type="EMBL" id="FNFV01000016">
    <property type="protein sequence ID" value="SDL13337.1"/>
    <property type="molecule type" value="Genomic_DNA"/>
</dbReference>
<name>A0A1G9HK49_9RHOB</name>
<evidence type="ECO:0000313" key="1">
    <source>
        <dbReference type="EMBL" id="SDL13337.1"/>
    </source>
</evidence>
<accession>A0A1G9HK49</accession>
<dbReference type="OrthoDB" id="573462at2"/>